<evidence type="ECO:0000256" key="2">
    <source>
        <dbReference type="ARBA" id="ARBA00022840"/>
    </source>
</evidence>
<dbReference type="Pfam" id="PF01656">
    <property type="entry name" value="CbiA"/>
    <property type="match status" value="1"/>
</dbReference>
<keyword evidence="1" id="KW-0547">Nucleotide-binding</keyword>
<dbReference type="OrthoDB" id="238619at2157"/>
<keyword evidence="2" id="KW-0067">ATP-binding</keyword>
<dbReference type="PANTHER" id="PTHR43384:SF6">
    <property type="entry name" value="SEPTUM SITE-DETERMINING PROTEIN MIND HOMOLOG, CHLOROPLASTIC"/>
    <property type="match status" value="1"/>
</dbReference>
<evidence type="ECO:0000313" key="4">
    <source>
        <dbReference type="EMBL" id="RQG94657.1"/>
    </source>
</evidence>
<evidence type="ECO:0000313" key="5">
    <source>
        <dbReference type="Proteomes" id="UP000282323"/>
    </source>
</evidence>
<dbReference type="PANTHER" id="PTHR43384">
    <property type="entry name" value="SEPTUM SITE-DETERMINING PROTEIN MIND HOMOLOG, CHLOROPLASTIC-RELATED"/>
    <property type="match status" value="1"/>
</dbReference>
<dbReference type="InterPro" id="IPR050625">
    <property type="entry name" value="ParA/MinD_ATPase"/>
</dbReference>
<evidence type="ECO:0000256" key="1">
    <source>
        <dbReference type="ARBA" id="ARBA00022741"/>
    </source>
</evidence>
<dbReference type="RefSeq" id="WP_124195728.1">
    <property type="nucleotide sequence ID" value="NZ_REGA01000008.1"/>
</dbReference>
<proteinExistence type="predicted"/>
<dbReference type="Proteomes" id="UP000282323">
    <property type="component" value="Unassembled WGS sequence"/>
</dbReference>
<dbReference type="SUPFAM" id="SSF52540">
    <property type="entry name" value="P-loop containing nucleoside triphosphate hydrolases"/>
    <property type="match status" value="2"/>
</dbReference>
<dbReference type="GO" id="GO:0051782">
    <property type="term" value="P:negative regulation of cell division"/>
    <property type="evidence" value="ECO:0007669"/>
    <property type="project" value="TreeGrafter"/>
</dbReference>
<dbReference type="AlphaFoldDB" id="A0A3N6LZL5"/>
<organism evidence="4 5">
    <name type="scientific">Natrarchaeobius chitinivorans</name>
    <dbReference type="NCBI Taxonomy" id="1679083"/>
    <lineage>
        <taxon>Archaea</taxon>
        <taxon>Methanobacteriati</taxon>
        <taxon>Methanobacteriota</taxon>
        <taxon>Stenosarchaea group</taxon>
        <taxon>Halobacteria</taxon>
        <taxon>Halobacteriales</taxon>
        <taxon>Natrialbaceae</taxon>
        <taxon>Natrarchaeobius</taxon>
    </lineage>
</organism>
<protein>
    <recommendedName>
        <fullName evidence="3">CobQ/CobB/MinD/ParA nucleotide binding domain-containing protein</fullName>
    </recommendedName>
</protein>
<comment type="caution">
    <text evidence="4">The sequence shown here is derived from an EMBL/GenBank/DDBJ whole genome shotgun (WGS) entry which is preliminary data.</text>
</comment>
<gene>
    <name evidence="4" type="ORF">EA473_11290</name>
</gene>
<dbReference type="InterPro" id="IPR027417">
    <property type="entry name" value="P-loop_NTPase"/>
</dbReference>
<dbReference type="InterPro" id="IPR002586">
    <property type="entry name" value="CobQ/CobB/MinD/ParA_Nub-bd_dom"/>
</dbReference>
<dbReference type="GO" id="GO:0016887">
    <property type="term" value="F:ATP hydrolysis activity"/>
    <property type="evidence" value="ECO:0007669"/>
    <property type="project" value="TreeGrafter"/>
</dbReference>
<dbReference type="Pfam" id="PF23442">
    <property type="entry name" value="DUF7125"/>
    <property type="match status" value="1"/>
</dbReference>
<reference evidence="4 5" key="1">
    <citation type="submission" date="2018-10" db="EMBL/GenBank/DDBJ databases">
        <title>Natrarchaeobius chitinivorans gen. nov., sp. nov., and Natrarchaeobius haloalkaliphilus sp. nov., alkaliphilic, chitin-utilizing haloarchaea from hypersaline alkaline lakes.</title>
        <authorList>
            <person name="Sorokin D.Y."/>
            <person name="Elcheninov A.G."/>
            <person name="Kostrikina N.A."/>
            <person name="Bale N.J."/>
            <person name="Sinninghe Damste J.S."/>
            <person name="Khijniak T.V."/>
            <person name="Kublanov I.V."/>
            <person name="Toshchakov S.V."/>
        </authorList>
    </citation>
    <scope>NUCLEOTIDE SEQUENCE [LARGE SCALE GENOMIC DNA]</scope>
    <source>
        <strain evidence="4 5">AArcht4T</strain>
    </source>
</reference>
<keyword evidence="5" id="KW-1185">Reference proteome</keyword>
<accession>A0A3N6LZL5</accession>
<dbReference type="GO" id="GO:0005524">
    <property type="term" value="F:ATP binding"/>
    <property type="evidence" value="ECO:0007669"/>
    <property type="project" value="UniProtKB-KW"/>
</dbReference>
<dbReference type="GO" id="GO:0005829">
    <property type="term" value="C:cytosol"/>
    <property type="evidence" value="ECO:0007669"/>
    <property type="project" value="TreeGrafter"/>
</dbReference>
<name>A0A3N6LZL5_NATCH</name>
<dbReference type="Gene3D" id="3.40.50.300">
    <property type="entry name" value="P-loop containing nucleotide triphosphate hydrolases"/>
    <property type="match status" value="2"/>
</dbReference>
<dbReference type="EMBL" id="REGA01000008">
    <property type="protein sequence ID" value="RQG94657.1"/>
    <property type="molecule type" value="Genomic_DNA"/>
</dbReference>
<dbReference type="InterPro" id="IPR055549">
    <property type="entry name" value="DUF7125"/>
</dbReference>
<feature type="domain" description="CobQ/CobB/MinD/ParA nucleotide binding" evidence="3">
    <location>
        <begin position="2"/>
        <end position="185"/>
    </location>
</feature>
<evidence type="ECO:0000259" key="3">
    <source>
        <dbReference type="Pfam" id="PF01656"/>
    </source>
</evidence>
<dbReference type="GO" id="GO:0009898">
    <property type="term" value="C:cytoplasmic side of plasma membrane"/>
    <property type="evidence" value="ECO:0007669"/>
    <property type="project" value="TreeGrafter"/>
</dbReference>
<sequence>MIAIAGAKGGCGKTTLTVGLARAFARAGEPTIAVDTDRQLPNLHVVTDAERTPTLSDAVDDVGSAVQPLSETPDAGVISAPEPADSIDVSAALSRLRGEDVRILLDCPSGAGPDVTDPLEAADRVVVATTNTERGRRASRTTIEMARRLGIPVAGAVVMRSAGATTDLESALGVPVLGAVPECESPLSADGTRDAFDAIAGRLYGDPSSGESRPGVDADRLSTGIRSLDAALGGGFPPGSVVALTADPASQSEHLLADVTRTRGTLYLATDRSRRNVERALDSTGDQGVSPTVRRVSGENRLERATALVEKLPEGANLVVDSTNALERTDRDAYLEFLNAVIDRIADIEGFAVLHCLKGRPVPDHRPVTKQLVDGVVDLRTYSAGVGTGVEHTLSVPKRRARRFTETIDLDLGRSWTRVAAERRDAH</sequence>